<dbReference type="InterPro" id="IPR050498">
    <property type="entry name" value="Ycf3"/>
</dbReference>
<dbReference type="AlphaFoldDB" id="A0A979GBK3"/>
<protein>
    <submittedName>
        <fullName evidence="5">TPR repeat-containing protein</fullName>
    </submittedName>
</protein>
<dbReference type="KEGG" id="cpi:Cpin_7035"/>
<dbReference type="EMBL" id="CP001699">
    <property type="protein sequence ID" value="ACU64436.1"/>
    <property type="molecule type" value="Genomic_DNA"/>
</dbReference>
<accession>A0A979GBK3</accession>
<dbReference type="SMART" id="SM00028">
    <property type="entry name" value="TPR"/>
    <property type="match status" value="4"/>
</dbReference>
<dbReference type="Pfam" id="PF14559">
    <property type="entry name" value="TPR_19"/>
    <property type="match status" value="1"/>
</dbReference>
<evidence type="ECO:0000256" key="3">
    <source>
        <dbReference type="PROSITE-ProRule" id="PRU00339"/>
    </source>
</evidence>
<evidence type="ECO:0000256" key="2">
    <source>
        <dbReference type="ARBA" id="ARBA00022803"/>
    </source>
</evidence>
<evidence type="ECO:0000313" key="6">
    <source>
        <dbReference type="Proteomes" id="UP000002215"/>
    </source>
</evidence>
<dbReference type="PANTHER" id="PTHR44858:SF1">
    <property type="entry name" value="UDP-N-ACETYLGLUCOSAMINE--PEPTIDE N-ACETYLGLUCOSAMINYLTRANSFERASE SPINDLY-RELATED"/>
    <property type="match status" value="1"/>
</dbReference>
<evidence type="ECO:0000256" key="1">
    <source>
        <dbReference type="ARBA" id="ARBA00022737"/>
    </source>
</evidence>
<feature type="signal peptide" evidence="4">
    <location>
        <begin position="1"/>
        <end position="19"/>
    </location>
</feature>
<proteinExistence type="predicted"/>
<keyword evidence="4" id="KW-0732">Signal</keyword>
<feature type="chain" id="PRO_5037494622" evidence="4">
    <location>
        <begin position="20"/>
        <end position="384"/>
    </location>
</feature>
<dbReference type="InterPro" id="IPR019734">
    <property type="entry name" value="TPR_rpt"/>
</dbReference>
<dbReference type="OrthoDB" id="793001at2"/>
<evidence type="ECO:0000313" key="5">
    <source>
        <dbReference type="EMBL" id="ACU64436.1"/>
    </source>
</evidence>
<dbReference type="SUPFAM" id="SSF48452">
    <property type="entry name" value="TPR-like"/>
    <property type="match status" value="1"/>
</dbReference>
<keyword evidence="1" id="KW-0677">Repeat</keyword>
<keyword evidence="2 3" id="KW-0802">TPR repeat</keyword>
<reference evidence="5 6" key="2">
    <citation type="journal article" date="2010" name="Stand. Genomic Sci.">
        <title>Complete genome sequence of Chitinophaga pinensis type strain (UQM 2034).</title>
        <authorList>
            <person name="Glavina Del Rio T."/>
            <person name="Abt B."/>
            <person name="Spring S."/>
            <person name="Lapidus A."/>
            <person name="Nolan M."/>
            <person name="Tice H."/>
            <person name="Copeland A."/>
            <person name="Cheng J.F."/>
            <person name="Chen F."/>
            <person name="Bruce D."/>
            <person name="Goodwin L."/>
            <person name="Pitluck S."/>
            <person name="Ivanova N."/>
            <person name="Mavromatis K."/>
            <person name="Mikhailova N."/>
            <person name="Pati A."/>
            <person name="Chen A."/>
            <person name="Palaniappan K."/>
            <person name="Land M."/>
            <person name="Hauser L."/>
            <person name="Chang Y.J."/>
            <person name="Jeffries C.D."/>
            <person name="Chain P."/>
            <person name="Saunders E."/>
            <person name="Detter J.C."/>
            <person name="Brettin T."/>
            <person name="Rohde M."/>
            <person name="Goker M."/>
            <person name="Bristow J."/>
            <person name="Eisen J.A."/>
            <person name="Markowitz V."/>
            <person name="Hugenholtz P."/>
            <person name="Kyrpides N.C."/>
            <person name="Klenk H.P."/>
            <person name="Lucas S."/>
        </authorList>
    </citation>
    <scope>NUCLEOTIDE SEQUENCE [LARGE SCALE GENOMIC DNA]</scope>
    <source>
        <strain evidence="6">ATCC 43595 / DSM 2588 / LMG 13176 / NBRC 15968 / NCIMB 11800 / UQM 2034</strain>
    </source>
</reference>
<dbReference type="RefSeq" id="WP_012794599.1">
    <property type="nucleotide sequence ID" value="NC_013132.1"/>
</dbReference>
<dbReference type="InterPro" id="IPR011990">
    <property type="entry name" value="TPR-like_helical_dom_sf"/>
</dbReference>
<dbReference type="Gene3D" id="1.25.40.10">
    <property type="entry name" value="Tetratricopeptide repeat domain"/>
    <property type="match status" value="1"/>
</dbReference>
<dbReference type="PANTHER" id="PTHR44858">
    <property type="entry name" value="TETRATRICOPEPTIDE REPEAT PROTEIN 6"/>
    <property type="match status" value="1"/>
</dbReference>
<organism evidence="5 6">
    <name type="scientific">Chitinophaga pinensis (strain ATCC 43595 / DSM 2588 / LMG 13176 / NBRC 15968 / NCIMB 11800 / UQM 2034)</name>
    <dbReference type="NCBI Taxonomy" id="485918"/>
    <lineage>
        <taxon>Bacteria</taxon>
        <taxon>Pseudomonadati</taxon>
        <taxon>Bacteroidota</taxon>
        <taxon>Chitinophagia</taxon>
        <taxon>Chitinophagales</taxon>
        <taxon>Chitinophagaceae</taxon>
        <taxon>Chitinophaga</taxon>
    </lineage>
</organism>
<name>A0A979GBK3_CHIPD</name>
<gene>
    <name evidence="5" type="ordered locus">Cpin_7035</name>
</gene>
<sequence length="384" mass="43658">MRKLLPLIVTSFSFTAVLAQSSNQEQAIAKKNEAIELMDNGKLAESITLLNEARKLDPTQMDIVYELALAKYQQKDFNDAIKDLKYLIKQHAANGRVYAMLGNVQDDMGKPEKAIDTYDEGLKQFPKEGALYVERGVMELKKGNNDAGLHFFEDGIKNAPMHSSNYYRAAKHFLDSKNEVWGMIYGEIFMNLERGSKRTEEISKLLYYTYKGEIKFESDTAASVSFASNNIELRYDPSKKKKGDSDLAMQLLSSFGGLSYGNTVYEKTLALAVVGEKAINVASLHRIRTKFLEQYIAAGYDTSYNVVLFDYQKKVKDAGHFEAYNYWVLGQGDENVLSEWVGDHKQQWDDFIKWFKENRIQITDEKSFSRIGLTVSGALKKDSE</sequence>
<dbReference type="PROSITE" id="PS50005">
    <property type="entry name" value="TPR"/>
    <property type="match status" value="1"/>
</dbReference>
<evidence type="ECO:0000256" key="4">
    <source>
        <dbReference type="SAM" id="SignalP"/>
    </source>
</evidence>
<reference evidence="6" key="1">
    <citation type="submission" date="2009-08" db="EMBL/GenBank/DDBJ databases">
        <title>The complete genome of Chitinophaga pinensis DSM 2588.</title>
        <authorList>
            <consortium name="US DOE Joint Genome Institute (JGI-PGF)"/>
            <person name="Lucas S."/>
            <person name="Copeland A."/>
            <person name="Lapidus A."/>
            <person name="Glavina del Rio T."/>
            <person name="Dalin E."/>
            <person name="Tice H."/>
            <person name="Bruce D."/>
            <person name="Goodwin L."/>
            <person name="Pitluck S."/>
            <person name="Kyrpides N."/>
            <person name="Mavromatis K."/>
            <person name="Ivanova N."/>
            <person name="Mikhailova N."/>
            <person name="Sims D."/>
            <person name="Meinche L."/>
            <person name="Brettin T."/>
            <person name="Detter J.C."/>
            <person name="Han C."/>
            <person name="Larimer F."/>
            <person name="Land M."/>
            <person name="Hauser L."/>
            <person name="Markowitz V."/>
            <person name="Cheng J.-F."/>
            <person name="Hugenholtz P."/>
            <person name="Woyke T."/>
            <person name="Wu D."/>
            <person name="Spring S."/>
            <person name="Klenk H.-P."/>
            <person name="Eisen J.A."/>
        </authorList>
    </citation>
    <scope>NUCLEOTIDE SEQUENCE [LARGE SCALE GENOMIC DNA]</scope>
    <source>
        <strain evidence="6">ATCC 43595 / DSM 2588 / LMG 13176 / NBRC 15968 / NCIMB 11800 / UQM 2034</strain>
    </source>
</reference>
<dbReference type="Proteomes" id="UP000002215">
    <property type="component" value="Chromosome"/>
</dbReference>
<feature type="repeat" description="TPR" evidence="3">
    <location>
        <begin position="95"/>
        <end position="128"/>
    </location>
</feature>